<protein>
    <recommendedName>
        <fullName evidence="5">Protein kinase domain-containing protein</fullName>
    </recommendedName>
</protein>
<dbReference type="InterPro" id="IPR008271">
    <property type="entry name" value="Ser/Thr_kinase_AS"/>
</dbReference>
<evidence type="ECO:0000256" key="2">
    <source>
        <dbReference type="ARBA" id="ARBA00022741"/>
    </source>
</evidence>
<dbReference type="InterPro" id="IPR011009">
    <property type="entry name" value="Kinase-like_dom_sf"/>
</dbReference>
<gene>
    <name evidence="6" type="ORF">GMBLW1_50650</name>
</gene>
<dbReference type="PROSITE" id="PS00108">
    <property type="entry name" value="PROTEIN_KINASE_ST"/>
    <property type="match status" value="1"/>
</dbReference>
<sequence>MNFLPPMRLTPSESNRLGAYHLLRVLDEGGMSTVYLAFDELNNRNVALKVLSDRYANDPFNVERFQREWKLTERLNHPNLVRGLDFGHDSATNRYYLVLEYIDGPCVQRRLDQDGHIPLGESLAIVRDIASALADLHRRNLVHRDIKPGNILIDPQGCAKLIDFGLAKKLQSNSSLTQGSETCGTPYYMSYEQGIAPADVRQPSDLFSLGATFYHMVTGEVPFPGREPREIARKKLAGTYIPASERLLGLLPHQARAIDSLIAQLLARNPAERFQSADQLIESIDHSGLPVGMPELQSRADFDLLGTAEIPAADAEPIVDLAATRPDLPNQSVVAPTNEPVSAMANAVYDAIWAVRMIHPNGEDSLIQATGRELRDWASLGYISPQVMVARTEHSHFRPIVTYPEFAQLEFSEPLLPKSHTCDPPAPIPNCVRRIWWSIPISLALGMLVAAGLMHWYVTSGIPCGTCWLTCEPKPVLDSGIPNPVPTPEPIEAEPDAPGDMHIGMPATEPILSSNRRILLQDSLARGVHHPHFAP</sequence>
<accession>A0A6C2YR53</accession>
<dbReference type="InParanoid" id="A0A6C2YR53"/>
<reference evidence="6" key="1">
    <citation type="submission" date="2019-04" db="EMBL/GenBank/DDBJ databases">
        <authorList>
            <consortium name="Science for Life Laboratories"/>
        </authorList>
    </citation>
    <scope>NUCLEOTIDE SEQUENCE</scope>
    <source>
        <strain evidence="6">MBLW1</strain>
    </source>
</reference>
<dbReference type="GO" id="GO:0005524">
    <property type="term" value="F:ATP binding"/>
    <property type="evidence" value="ECO:0007669"/>
    <property type="project" value="UniProtKB-KW"/>
</dbReference>
<dbReference type="Proteomes" id="UP000464378">
    <property type="component" value="Chromosome"/>
</dbReference>
<dbReference type="Pfam" id="PF00069">
    <property type="entry name" value="Pkinase"/>
    <property type="match status" value="1"/>
</dbReference>
<evidence type="ECO:0000256" key="4">
    <source>
        <dbReference type="ARBA" id="ARBA00022840"/>
    </source>
</evidence>
<evidence type="ECO:0000256" key="1">
    <source>
        <dbReference type="ARBA" id="ARBA00022679"/>
    </source>
</evidence>
<organism evidence="6">
    <name type="scientific">Tuwongella immobilis</name>
    <dbReference type="NCBI Taxonomy" id="692036"/>
    <lineage>
        <taxon>Bacteria</taxon>
        <taxon>Pseudomonadati</taxon>
        <taxon>Planctomycetota</taxon>
        <taxon>Planctomycetia</taxon>
        <taxon>Gemmatales</taxon>
        <taxon>Gemmataceae</taxon>
        <taxon>Tuwongella</taxon>
    </lineage>
</organism>
<dbReference type="RefSeq" id="WP_315852449.1">
    <property type="nucleotide sequence ID" value="NZ_LR593887.1"/>
</dbReference>
<evidence type="ECO:0000313" key="7">
    <source>
        <dbReference type="Proteomes" id="UP000464378"/>
    </source>
</evidence>
<evidence type="ECO:0000259" key="5">
    <source>
        <dbReference type="PROSITE" id="PS50011"/>
    </source>
</evidence>
<evidence type="ECO:0000256" key="3">
    <source>
        <dbReference type="ARBA" id="ARBA00022777"/>
    </source>
</evidence>
<feature type="domain" description="Protein kinase" evidence="5">
    <location>
        <begin position="20"/>
        <end position="289"/>
    </location>
</feature>
<dbReference type="SUPFAM" id="SSF56112">
    <property type="entry name" value="Protein kinase-like (PK-like)"/>
    <property type="match status" value="1"/>
</dbReference>
<dbReference type="PANTHER" id="PTHR43289">
    <property type="entry name" value="MITOGEN-ACTIVATED PROTEIN KINASE KINASE KINASE 20-RELATED"/>
    <property type="match status" value="1"/>
</dbReference>
<keyword evidence="4" id="KW-0067">ATP-binding</keyword>
<dbReference type="PANTHER" id="PTHR43289:SF6">
    <property type="entry name" value="SERINE_THREONINE-PROTEIN KINASE NEKL-3"/>
    <property type="match status" value="1"/>
</dbReference>
<dbReference type="InterPro" id="IPR000719">
    <property type="entry name" value="Prot_kinase_dom"/>
</dbReference>
<keyword evidence="3 6" id="KW-0418">Kinase</keyword>
<dbReference type="GO" id="GO:0004674">
    <property type="term" value="F:protein serine/threonine kinase activity"/>
    <property type="evidence" value="ECO:0007669"/>
    <property type="project" value="UniProtKB-KW"/>
</dbReference>
<keyword evidence="1" id="KW-0808">Transferase</keyword>
<dbReference type="PROSITE" id="PS50011">
    <property type="entry name" value="PROTEIN_KINASE_DOM"/>
    <property type="match status" value="1"/>
</dbReference>
<proteinExistence type="predicted"/>
<name>A0A6C2YR53_9BACT</name>
<keyword evidence="6" id="KW-0723">Serine/threonine-protein kinase</keyword>
<dbReference type="CDD" id="cd14014">
    <property type="entry name" value="STKc_PknB_like"/>
    <property type="match status" value="1"/>
</dbReference>
<dbReference type="Gene3D" id="3.30.200.20">
    <property type="entry name" value="Phosphorylase Kinase, domain 1"/>
    <property type="match status" value="1"/>
</dbReference>
<keyword evidence="2" id="KW-0547">Nucleotide-binding</keyword>
<dbReference type="EMBL" id="LR586016">
    <property type="protein sequence ID" value="VIP04128.1"/>
    <property type="molecule type" value="Genomic_DNA"/>
</dbReference>
<dbReference type="EMBL" id="LR593887">
    <property type="protein sequence ID" value="VTS05621.1"/>
    <property type="molecule type" value="Genomic_DNA"/>
</dbReference>
<dbReference type="Gene3D" id="1.10.510.10">
    <property type="entry name" value="Transferase(Phosphotransferase) domain 1"/>
    <property type="match status" value="1"/>
</dbReference>
<dbReference type="SMART" id="SM00220">
    <property type="entry name" value="S_TKc"/>
    <property type="match status" value="1"/>
</dbReference>
<dbReference type="AlphaFoldDB" id="A0A6C2YR53"/>
<evidence type="ECO:0000313" key="6">
    <source>
        <dbReference type="EMBL" id="VIP04128.1"/>
    </source>
</evidence>
<dbReference type="KEGG" id="tim:GMBLW1_50650"/>
<keyword evidence="7" id="KW-1185">Reference proteome</keyword>